<evidence type="ECO:0000259" key="2">
    <source>
        <dbReference type="Pfam" id="PF05699"/>
    </source>
</evidence>
<dbReference type="AlphaFoldDB" id="A0ABD3EXU5"/>
<feature type="compositionally biased region" description="Low complexity" evidence="1">
    <location>
        <begin position="60"/>
        <end position="76"/>
    </location>
</feature>
<evidence type="ECO:0000313" key="3">
    <source>
        <dbReference type="EMBL" id="KAL3658151.1"/>
    </source>
</evidence>
<dbReference type="SUPFAM" id="SSF53098">
    <property type="entry name" value="Ribonuclease H-like"/>
    <property type="match status" value="1"/>
</dbReference>
<dbReference type="EMBL" id="JBIMZQ010000056">
    <property type="protein sequence ID" value="KAL3658151.1"/>
    <property type="molecule type" value="Genomic_DNA"/>
</dbReference>
<gene>
    <name evidence="3" type="ORF">V7S43_016782</name>
</gene>
<keyword evidence="4" id="KW-1185">Reference proteome</keyword>
<proteinExistence type="predicted"/>
<feature type="region of interest" description="Disordered" evidence="1">
    <location>
        <begin position="56"/>
        <end position="78"/>
    </location>
</feature>
<comment type="caution">
    <text evidence="3">The sequence shown here is derived from an EMBL/GenBank/DDBJ whole genome shotgun (WGS) entry which is preliminary data.</text>
</comment>
<dbReference type="Pfam" id="PF05699">
    <property type="entry name" value="Dimer_Tnp_hAT"/>
    <property type="match status" value="1"/>
</dbReference>
<sequence length="236" mass="26962">MALLLDPRTRPSVKWFLRVPDFTETTADNILDEAKALMRVEHSVFYKALNSNATQQAENGEALSSSSPLEGSSNNSDTEAELLYGEEVSQPLEESNAEASLNARADELLDVWLNLRVDWAEVVRKQYTTKEENNLVLSKIITRNKKHNTRMWNVEELCGRVDVCRWFAEVGEVTFPSIAKLARVWLGRGSSTAFQERVFSTGSFVMSKLRTKTDNERAQQQLLLRHNREEIRLIED</sequence>
<dbReference type="InterPro" id="IPR008906">
    <property type="entry name" value="HATC_C_dom"/>
</dbReference>
<evidence type="ECO:0000313" key="4">
    <source>
        <dbReference type="Proteomes" id="UP001632037"/>
    </source>
</evidence>
<dbReference type="Proteomes" id="UP001632037">
    <property type="component" value="Unassembled WGS sequence"/>
</dbReference>
<evidence type="ECO:0000256" key="1">
    <source>
        <dbReference type="SAM" id="MobiDB-lite"/>
    </source>
</evidence>
<dbReference type="InterPro" id="IPR012337">
    <property type="entry name" value="RNaseH-like_sf"/>
</dbReference>
<protein>
    <recommendedName>
        <fullName evidence="2">HAT C-terminal dimerisation domain-containing protein</fullName>
    </recommendedName>
</protein>
<accession>A0ABD3EXU5</accession>
<organism evidence="3 4">
    <name type="scientific">Phytophthora oleae</name>
    <dbReference type="NCBI Taxonomy" id="2107226"/>
    <lineage>
        <taxon>Eukaryota</taxon>
        <taxon>Sar</taxon>
        <taxon>Stramenopiles</taxon>
        <taxon>Oomycota</taxon>
        <taxon>Peronosporomycetes</taxon>
        <taxon>Peronosporales</taxon>
        <taxon>Peronosporaceae</taxon>
        <taxon>Phytophthora</taxon>
    </lineage>
</organism>
<feature type="domain" description="HAT C-terminal dimerisation" evidence="2">
    <location>
        <begin position="159"/>
        <end position="227"/>
    </location>
</feature>
<reference evidence="3 4" key="1">
    <citation type="submission" date="2024-09" db="EMBL/GenBank/DDBJ databases">
        <title>Genome sequencing and assembly of Phytophthora oleae, isolate VK10A, causative agent of rot of olive drupes.</title>
        <authorList>
            <person name="Conti Taguali S."/>
            <person name="Riolo M."/>
            <person name="La Spada F."/>
            <person name="Cacciola S.O."/>
            <person name="Dionisio G."/>
        </authorList>
    </citation>
    <scope>NUCLEOTIDE SEQUENCE [LARGE SCALE GENOMIC DNA]</scope>
    <source>
        <strain evidence="3 4">VK10A</strain>
    </source>
</reference>
<name>A0ABD3EXU5_9STRA</name>